<feature type="transmembrane region" description="Helical" evidence="8">
    <location>
        <begin position="118"/>
        <end position="144"/>
    </location>
</feature>
<evidence type="ECO:0000256" key="4">
    <source>
        <dbReference type="ARBA" id="ARBA00022679"/>
    </source>
</evidence>
<reference evidence="10 11" key="1">
    <citation type="journal article" date="2016" name="Nat. Commun.">
        <title>Thousands of microbial genomes shed light on interconnected biogeochemical processes in an aquifer system.</title>
        <authorList>
            <person name="Anantharaman K."/>
            <person name="Brown C.T."/>
            <person name="Hug L.A."/>
            <person name="Sharon I."/>
            <person name="Castelle C.J."/>
            <person name="Probst A.J."/>
            <person name="Thomas B.C."/>
            <person name="Singh A."/>
            <person name="Wilkins M.J."/>
            <person name="Karaoz U."/>
            <person name="Brodie E.L."/>
            <person name="Williams K.H."/>
            <person name="Hubbard S.S."/>
            <person name="Banfield J.F."/>
        </authorList>
    </citation>
    <scope>NUCLEOTIDE SEQUENCE [LARGE SCALE GENOMIC DNA]</scope>
</reference>
<accession>A0A1F7RDK3</accession>
<organism evidence="10 11">
    <name type="scientific">Candidatus Schekmanbacteria bacterium GWA2_38_11</name>
    <dbReference type="NCBI Taxonomy" id="1817876"/>
    <lineage>
        <taxon>Bacteria</taxon>
        <taxon>Candidatus Schekmaniibacteriota</taxon>
    </lineage>
</organism>
<evidence type="ECO:0000256" key="8">
    <source>
        <dbReference type="SAM" id="Phobius"/>
    </source>
</evidence>
<evidence type="ECO:0000256" key="3">
    <source>
        <dbReference type="ARBA" id="ARBA00022676"/>
    </source>
</evidence>
<evidence type="ECO:0000313" key="10">
    <source>
        <dbReference type="EMBL" id="OGL39390.1"/>
    </source>
</evidence>
<dbReference type="InterPro" id="IPR050297">
    <property type="entry name" value="LipidA_mod_glycosyltrf_83"/>
</dbReference>
<keyword evidence="2" id="KW-1003">Cell membrane</keyword>
<dbReference type="InterPro" id="IPR038731">
    <property type="entry name" value="RgtA/B/C-like"/>
</dbReference>
<dbReference type="GO" id="GO:0009103">
    <property type="term" value="P:lipopolysaccharide biosynthetic process"/>
    <property type="evidence" value="ECO:0007669"/>
    <property type="project" value="UniProtKB-ARBA"/>
</dbReference>
<evidence type="ECO:0000259" key="9">
    <source>
        <dbReference type="Pfam" id="PF13231"/>
    </source>
</evidence>
<evidence type="ECO:0000256" key="2">
    <source>
        <dbReference type="ARBA" id="ARBA00022475"/>
    </source>
</evidence>
<name>A0A1F7RDK3_9BACT</name>
<dbReference type="GO" id="GO:0005886">
    <property type="term" value="C:plasma membrane"/>
    <property type="evidence" value="ECO:0007669"/>
    <property type="project" value="UniProtKB-SubCell"/>
</dbReference>
<feature type="transmembrane region" description="Helical" evidence="8">
    <location>
        <begin position="80"/>
        <end position="97"/>
    </location>
</feature>
<dbReference type="Proteomes" id="UP000178526">
    <property type="component" value="Unassembled WGS sequence"/>
</dbReference>
<feature type="transmembrane region" description="Helical" evidence="8">
    <location>
        <begin position="296"/>
        <end position="314"/>
    </location>
</feature>
<proteinExistence type="predicted"/>
<evidence type="ECO:0000256" key="6">
    <source>
        <dbReference type="ARBA" id="ARBA00022989"/>
    </source>
</evidence>
<dbReference type="EMBL" id="MGDB01000120">
    <property type="protein sequence ID" value="OGL39390.1"/>
    <property type="molecule type" value="Genomic_DNA"/>
</dbReference>
<sequence length="512" mass="59527">MTSFLSLFILDKIPHIQDEIAYLFQAKIFSIGNLYATPHKLKEFFDYEFVINNNGKWYGKYFFGFPLLLSLGVIIGYPWIINPLIGAISIFVISLIGRDLFGKETERFTPLLCLVSPFYLFMCATYLSHPSALLFSSIFILYFIKSLKSNSWKYPLFSGLALGFGFNIRPYDSLLIALPFLFYGIVSLIQKKIGIKHLFFFVLPTLFFLSLLLSYNFFLTGDAFLTPFNKYCPDDRLGFGKNIGLPYLKEYGQSFFARLVNTKNNLQHISQGLLGWPVLTSSLIFIPFFSKTRNRWDWIFLTSFLLIVFGYVLYYIDGIAFGARYYFQTLPILLILMVRGISFIDEPLKKLVHKISSISPSSANNVLPLLIFFLLLRSAVAYIPERAEEYKNRYWNIDSVLENMVKKANIHNAVVFIKSGNFKKQEAAPNYYGAGFFLNSPKLDTDIIYARDLGDEKNEELMKEFPRRKFYRFIYYNSLITDERAYTLNLKPVLYEFPKPELGQRNFFYHIP</sequence>
<dbReference type="AlphaFoldDB" id="A0A1F7RDK3"/>
<feature type="transmembrane region" description="Helical" evidence="8">
    <location>
        <begin position="198"/>
        <end position="218"/>
    </location>
</feature>
<feature type="transmembrane region" description="Helical" evidence="8">
    <location>
        <begin position="164"/>
        <end position="186"/>
    </location>
</feature>
<comment type="subcellular location">
    <subcellularLocation>
        <location evidence="1">Cell membrane</location>
        <topology evidence="1">Multi-pass membrane protein</topology>
    </subcellularLocation>
</comment>
<feature type="transmembrane region" description="Helical" evidence="8">
    <location>
        <begin position="269"/>
        <end position="289"/>
    </location>
</feature>
<dbReference type="PANTHER" id="PTHR33908:SF11">
    <property type="entry name" value="MEMBRANE PROTEIN"/>
    <property type="match status" value="1"/>
</dbReference>
<keyword evidence="3" id="KW-0328">Glycosyltransferase</keyword>
<dbReference type="PANTHER" id="PTHR33908">
    <property type="entry name" value="MANNOSYLTRANSFERASE YKCB-RELATED"/>
    <property type="match status" value="1"/>
</dbReference>
<evidence type="ECO:0000256" key="7">
    <source>
        <dbReference type="ARBA" id="ARBA00023136"/>
    </source>
</evidence>
<evidence type="ECO:0000256" key="1">
    <source>
        <dbReference type="ARBA" id="ARBA00004651"/>
    </source>
</evidence>
<comment type="caution">
    <text evidence="10">The sequence shown here is derived from an EMBL/GenBank/DDBJ whole genome shotgun (WGS) entry which is preliminary data.</text>
</comment>
<evidence type="ECO:0000256" key="5">
    <source>
        <dbReference type="ARBA" id="ARBA00022692"/>
    </source>
</evidence>
<gene>
    <name evidence="10" type="ORF">A2042_10040</name>
</gene>
<keyword evidence="7 8" id="KW-0472">Membrane</keyword>
<protein>
    <recommendedName>
        <fullName evidence="9">Glycosyltransferase RgtA/B/C/D-like domain-containing protein</fullName>
    </recommendedName>
</protein>
<evidence type="ECO:0000313" key="11">
    <source>
        <dbReference type="Proteomes" id="UP000178526"/>
    </source>
</evidence>
<keyword evidence="6 8" id="KW-1133">Transmembrane helix</keyword>
<keyword evidence="4" id="KW-0808">Transferase</keyword>
<dbReference type="Pfam" id="PF13231">
    <property type="entry name" value="PMT_2"/>
    <property type="match status" value="1"/>
</dbReference>
<feature type="domain" description="Glycosyltransferase RgtA/B/C/D-like" evidence="9">
    <location>
        <begin position="83"/>
        <end position="205"/>
    </location>
</feature>
<feature type="transmembrane region" description="Helical" evidence="8">
    <location>
        <begin position="326"/>
        <end position="344"/>
    </location>
</feature>
<keyword evidence="5 8" id="KW-0812">Transmembrane</keyword>
<dbReference type="GO" id="GO:0016763">
    <property type="term" value="F:pentosyltransferase activity"/>
    <property type="evidence" value="ECO:0007669"/>
    <property type="project" value="TreeGrafter"/>
</dbReference>